<reference evidence="1" key="1">
    <citation type="submission" date="2022-10" db="EMBL/GenBank/DDBJ databases">
        <authorList>
            <person name="Chen Y."/>
            <person name="Dougan E. K."/>
            <person name="Chan C."/>
            <person name="Rhodes N."/>
            <person name="Thang M."/>
        </authorList>
    </citation>
    <scope>NUCLEOTIDE SEQUENCE</scope>
</reference>
<protein>
    <submittedName>
        <fullName evidence="1">Uncharacterized protein</fullName>
    </submittedName>
</protein>
<gene>
    <name evidence="1" type="ORF">C1SCF055_LOCUS23470</name>
</gene>
<evidence type="ECO:0000313" key="2">
    <source>
        <dbReference type="EMBL" id="CAL1150424.1"/>
    </source>
</evidence>
<proteinExistence type="predicted"/>
<keyword evidence="3" id="KW-1185">Reference proteome</keyword>
<dbReference type="EMBL" id="CAMXCT010002281">
    <property type="protein sequence ID" value="CAI3997049.1"/>
    <property type="molecule type" value="Genomic_DNA"/>
</dbReference>
<accession>A0A9P1CRN4</accession>
<dbReference type="EMBL" id="CAMXCT030002281">
    <property type="protein sequence ID" value="CAL4784361.1"/>
    <property type="molecule type" value="Genomic_DNA"/>
</dbReference>
<feature type="non-terminal residue" evidence="1">
    <location>
        <position position="223"/>
    </location>
</feature>
<name>A0A9P1CRN4_9DINO</name>
<dbReference type="Proteomes" id="UP001152797">
    <property type="component" value="Unassembled WGS sequence"/>
</dbReference>
<evidence type="ECO:0000313" key="3">
    <source>
        <dbReference type="Proteomes" id="UP001152797"/>
    </source>
</evidence>
<evidence type="ECO:0000313" key="1">
    <source>
        <dbReference type="EMBL" id="CAI3997049.1"/>
    </source>
</evidence>
<organism evidence="1">
    <name type="scientific">Cladocopium goreaui</name>
    <dbReference type="NCBI Taxonomy" id="2562237"/>
    <lineage>
        <taxon>Eukaryota</taxon>
        <taxon>Sar</taxon>
        <taxon>Alveolata</taxon>
        <taxon>Dinophyceae</taxon>
        <taxon>Suessiales</taxon>
        <taxon>Symbiodiniaceae</taxon>
        <taxon>Cladocopium</taxon>
    </lineage>
</organism>
<dbReference type="EMBL" id="CAMXCT020002281">
    <property type="protein sequence ID" value="CAL1150424.1"/>
    <property type="molecule type" value="Genomic_DNA"/>
</dbReference>
<dbReference type="AlphaFoldDB" id="A0A9P1CRN4"/>
<reference evidence="2" key="2">
    <citation type="submission" date="2024-04" db="EMBL/GenBank/DDBJ databases">
        <authorList>
            <person name="Chen Y."/>
            <person name="Shah S."/>
            <person name="Dougan E. K."/>
            <person name="Thang M."/>
            <person name="Chan C."/>
        </authorList>
    </citation>
    <scope>NUCLEOTIDE SEQUENCE [LARGE SCALE GENOMIC DNA]</scope>
</reference>
<sequence length="223" mass="24672">MSKPAESCKFCHKQFGVDRNPTIKNPGASDLLARRAPGSKECKVCFGFLRSGDSRFSQLTRTALADALKDPAEQSSFDSELNRWCEARRDGKRRRGDETETAVVEDSTSFFTKEVLGYMWPVSLLRKHDRAVPKKLQSIVHQGKTVKGAICEDWVLGAIEVSSTSAKNAKHITQCGIGGEDDDNDARKAYDLAQKKVRVSTAQSADGEISLNPDSLILKIIFY</sequence>
<comment type="caution">
    <text evidence="1">The sequence shown here is derived from an EMBL/GenBank/DDBJ whole genome shotgun (WGS) entry which is preliminary data.</text>
</comment>